<evidence type="ECO:0000313" key="3">
    <source>
        <dbReference type="Proteomes" id="UP001240447"/>
    </source>
</evidence>
<feature type="domain" description="MobA-like NTP transferase" evidence="1">
    <location>
        <begin position="1"/>
        <end position="152"/>
    </location>
</feature>
<dbReference type="CDD" id="cd04182">
    <property type="entry name" value="GT_2_like_f"/>
    <property type="match status" value="1"/>
</dbReference>
<keyword evidence="3" id="KW-1185">Reference proteome</keyword>
<dbReference type="GO" id="GO:0016779">
    <property type="term" value="F:nucleotidyltransferase activity"/>
    <property type="evidence" value="ECO:0007669"/>
    <property type="project" value="UniProtKB-KW"/>
</dbReference>
<sequence length="177" mass="17900">MGSPKALVRGADGVPWLLSSRSGLLAAGCDRVLVVLGAESDAAQQLLGDAEHVVAPDWADGMSASLRAGLEAAEQGSADAVLIHLVDLPDVTAAVMRRVLAHAAPGAPADSLARAAYDGTPGHPVLVGRRHWPALVAELDGDQGARGYLARHGATLVECGDLATGADVDTPEGLPPA</sequence>
<keyword evidence="2" id="KW-0548">Nucleotidyltransferase</keyword>
<accession>A0ABT9NUY0</accession>
<dbReference type="SUPFAM" id="SSF53448">
    <property type="entry name" value="Nucleotide-diphospho-sugar transferases"/>
    <property type="match status" value="1"/>
</dbReference>
<name>A0ABT9NUY0_9ACTN</name>
<gene>
    <name evidence="2" type="ORF">J2S59_004051</name>
</gene>
<evidence type="ECO:0000259" key="1">
    <source>
        <dbReference type="Pfam" id="PF12804"/>
    </source>
</evidence>
<dbReference type="EMBL" id="JAUSQM010000001">
    <property type="protein sequence ID" value="MDP9824242.1"/>
    <property type="molecule type" value="Genomic_DNA"/>
</dbReference>
<dbReference type="InterPro" id="IPR025877">
    <property type="entry name" value="MobA-like_NTP_Trfase"/>
</dbReference>
<dbReference type="Proteomes" id="UP001240447">
    <property type="component" value="Unassembled WGS sequence"/>
</dbReference>
<dbReference type="Gene3D" id="3.90.550.10">
    <property type="entry name" value="Spore Coat Polysaccharide Biosynthesis Protein SpsA, Chain A"/>
    <property type="match status" value="1"/>
</dbReference>
<proteinExistence type="predicted"/>
<protein>
    <submittedName>
        <fullName evidence="2">CTP:molybdopterin cytidylyltransferase MocA</fullName>
    </submittedName>
</protein>
<dbReference type="PANTHER" id="PTHR43777">
    <property type="entry name" value="MOLYBDENUM COFACTOR CYTIDYLYLTRANSFERASE"/>
    <property type="match status" value="1"/>
</dbReference>
<dbReference type="PANTHER" id="PTHR43777:SF1">
    <property type="entry name" value="MOLYBDENUM COFACTOR CYTIDYLYLTRANSFERASE"/>
    <property type="match status" value="1"/>
</dbReference>
<organism evidence="2 3">
    <name type="scientific">Nocardioides massiliensis</name>
    <dbReference type="NCBI Taxonomy" id="1325935"/>
    <lineage>
        <taxon>Bacteria</taxon>
        <taxon>Bacillati</taxon>
        <taxon>Actinomycetota</taxon>
        <taxon>Actinomycetes</taxon>
        <taxon>Propionibacteriales</taxon>
        <taxon>Nocardioidaceae</taxon>
        <taxon>Nocardioides</taxon>
    </lineage>
</organism>
<keyword evidence="2" id="KW-0808">Transferase</keyword>
<dbReference type="Pfam" id="PF12804">
    <property type="entry name" value="NTP_transf_3"/>
    <property type="match status" value="1"/>
</dbReference>
<reference evidence="2 3" key="1">
    <citation type="submission" date="2023-07" db="EMBL/GenBank/DDBJ databases">
        <title>Sequencing the genomes of 1000 actinobacteria strains.</title>
        <authorList>
            <person name="Klenk H.-P."/>
        </authorList>
    </citation>
    <scope>NUCLEOTIDE SEQUENCE [LARGE SCALE GENOMIC DNA]</scope>
    <source>
        <strain evidence="2 3">GD13</strain>
    </source>
</reference>
<comment type="caution">
    <text evidence="2">The sequence shown here is derived from an EMBL/GenBank/DDBJ whole genome shotgun (WGS) entry which is preliminary data.</text>
</comment>
<dbReference type="InterPro" id="IPR029044">
    <property type="entry name" value="Nucleotide-diphossugar_trans"/>
</dbReference>
<evidence type="ECO:0000313" key="2">
    <source>
        <dbReference type="EMBL" id="MDP9824242.1"/>
    </source>
</evidence>